<protein>
    <submittedName>
        <fullName evidence="1">Uncharacterized protein</fullName>
    </submittedName>
</protein>
<sequence length="94" mass="10591">MNDQEKKETVSDPLDFVVKNLLTSLVAQSEILKDASTTNEISDVDVANKAAQTCEIIVRLIPVIKELKDKVYHEPILIPRLYNPFPRSKGRVCP</sequence>
<evidence type="ECO:0000313" key="2">
    <source>
        <dbReference type="Proteomes" id="UP000178943"/>
    </source>
</evidence>
<gene>
    <name evidence="1" type="ORF">A2Y62_06450</name>
</gene>
<proteinExistence type="predicted"/>
<dbReference type="Proteomes" id="UP000178943">
    <property type="component" value="Unassembled WGS sequence"/>
</dbReference>
<dbReference type="AlphaFoldDB" id="A0A1F5VQU1"/>
<evidence type="ECO:0000313" key="1">
    <source>
        <dbReference type="EMBL" id="OGF65729.1"/>
    </source>
</evidence>
<dbReference type="EMBL" id="MFGW01000107">
    <property type="protein sequence ID" value="OGF65729.1"/>
    <property type="molecule type" value="Genomic_DNA"/>
</dbReference>
<organism evidence="1 2">
    <name type="scientific">Candidatus Fischerbacteria bacterium RBG_13_37_8</name>
    <dbReference type="NCBI Taxonomy" id="1817863"/>
    <lineage>
        <taxon>Bacteria</taxon>
        <taxon>Candidatus Fischeribacteriota</taxon>
    </lineage>
</organism>
<name>A0A1F5VQU1_9BACT</name>
<reference evidence="1 2" key="1">
    <citation type="journal article" date="2016" name="Nat. Commun.">
        <title>Thousands of microbial genomes shed light on interconnected biogeochemical processes in an aquifer system.</title>
        <authorList>
            <person name="Anantharaman K."/>
            <person name="Brown C.T."/>
            <person name="Hug L.A."/>
            <person name="Sharon I."/>
            <person name="Castelle C.J."/>
            <person name="Probst A.J."/>
            <person name="Thomas B.C."/>
            <person name="Singh A."/>
            <person name="Wilkins M.J."/>
            <person name="Karaoz U."/>
            <person name="Brodie E.L."/>
            <person name="Williams K.H."/>
            <person name="Hubbard S.S."/>
            <person name="Banfield J.F."/>
        </authorList>
    </citation>
    <scope>NUCLEOTIDE SEQUENCE [LARGE SCALE GENOMIC DNA]</scope>
</reference>
<comment type="caution">
    <text evidence="1">The sequence shown here is derived from an EMBL/GenBank/DDBJ whole genome shotgun (WGS) entry which is preliminary data.</text>
</comment>
<accession>A0A1F5VQU1</accession>